<name>A0A7C9D6U7_OPUST</name>
<keyword evidence="4" id="KW-1003">Cell membrane</keyword>
<sequence length="168" mass="18729">MNPLGALKITVKRGVDLIVCDAFSSDPYVVVTMGRQKLKTRVIKKNCNPEWNDVLTLSIVDPNLPIKLTVFDKDTFTEDDRMGEAIIDIKPYLECLQLGLDDLPIGTAVKKVQPNDYNCLADESKVIWTGKGKMVQEMILKLQKVERGKIQIQLEWLDLPGGGGLLSS</sequence>
<reference evidence="13" key="1">
    <citation type="journal article" date="2013" name="J. Plant Res.">
        <title>Effect of fungi and light on seed germination of three Opuntia species from semiarid lands of central Mexico.</title>
        <authorList>
            <person name="Delgado-Sanchez P."/>
            <person name="Jimenez-Bremont J.F."/>
            <person name="Guerrero-Gonzalez Mde L."/>
            <person name="Flores J."/>
        </authorList>
    </citation>
    <scope>NUCLEOTIDE SEQUENCE</scope>
    <source>
        <tissue evidence="13">Cladode</tissue>
    </source>
</reference>
<keyword evidence="9" id="KW-0472">Membrane</keyword>
<dbReference type="Pfam" id="PF00168">
    <property type="entry name" value="C2"/>
    <property type="match status" value="1"/>
</dbReference>
<keyword evidence="3" id="KW-0343">GTPase activation</keyword>
<dbReference type="GO" id="GO:0005096">
    <property type="term" value="F:GTPase activator activity"/>
    <property type="evidence" value="ECO:0007669"/>
    <property type="project" value="UniProtKB-KW"/>
</dbReference>
<keyword evidence="5" id="KW-0938">Abscisic acid signaling pathway</keyword>
<reference evidence="13" key="2">
    <citation type="submission" date="2020-07" db="EMBL/GenBank/DDBJ databases">
        <authorList>
            <person name="Vera ALvarez R."/>
            <person name="Arias-Moreno D.M."/>
            <person name="Jimenez-Jacinto V."/>
            <person name="Jimenez-Bremont J.F."/>
            <person name="Swaminathan K."/>
            <person name="Moose S.P."/>
            <person name="Guerrero-Gonzalez M.L."/>
            <person name="Marino-Ramirez L."/>
            <person name="Landsman D."/>
            <person name="Rodriguez-Kessler M."/>
            <person name="Delgado-Sanchez P."/>
        </authorList>
    </citation>
    <scope>NUCLEOTIDE SEQUENCE</scope>
    <source>
        <tissue evidence="13">Cladode</tissue>
    </source>
</reference>
<dbReference type="GO" id="GO:0008289">
    <property type="term" value="F:lipid binding"/>
    <property type="evidence" value="ECO:0007669"/>
    <property type="project" value="UniProtKB-KW"/>
</dbReference>
<keyword evidence="6" id="KW-0479">Metal-binding</keyword>
<dbReference type="GO" id="GO:0005634">
    <property type="term" value="C:nucleus"/>
    <property type="evidence" value="ECO:0007669"/>
    <property type="project" value="UniProtKB-SubCell"/>
</dbReference>
<evidence type="ECO:0000256" key="6">
    <source>
        <dbReference type="ARBA" id="ARBA00022723"/>
    </source>
</evidence>
<keyword evidence="8" id="KW-0446">Lipid-binding</keyword>
<dbReference type="GO" id="GO:0046872">
    <property type="term" value="F:metal ion binding"/>
    <property type="evidence" value="ECO:0007669"/>
    <property type="project" value="UniProtKB-KW"/>
</dbReference>
<proteinExistence type="inferred from homology"/>
<evidence type="ECO:0000256" key="11">
    <source>
        <dbReference type="ARBA" id="ARBA00024037"/>
    </source>
</evidence>
<evidence type="ECO:0000256" key="4">
    <source>
        <dbReference type="ARBA" id="ARBA00022475"/>
    </source>
</evidence>
<keyword evidence="7" id="KW-0106">Calcium</keyword>
<dbReference type="SMART" id="SM00239">
    <property type="entry name" value="C2"/>
    <property type="match status" value="1"/>
</dbReference>
<dbReference type="GO" id="GO:0005886">
    <property type="term" value="C:plasma membrane"/>
    <property type="evidence" value="ECO:0007669"/>
    <property type="project" value="UniProtKB-SubCell"/>
</dbReference>
<evidence type="ECO:0000259" key="12">
    <source>
        <dbReference type="PROSITE" id="PS50004"/>
    </source>
</evidence>
<dbReference type="GO" id="GO:0009738">
    <property type="term" value="P:abscisic acid-activated signaling pathway"/>
    <property type="evidence" value="ECO:0007669"/>
    <property type="project" value="UniProtKB-KW"/>
</dbReference>
<evidence type="ECO:0000256" key="5">
    <source>
        <dbReference type="ARBA" id="ARBA00022682"/>
    </source>
</evidence>
<dbReference type="EMBL" id="GISG01091010">
    <property type="protein sequence ID" value="MBA4634407.1"/>
    <property type="molecule type" value="Transcribed_RNA"/>
</dbReference>
<dbReference type="Gene3D" id="2.60.40.150">
    <property type="entry name" value="C2 domain"/>
    <property type="match status" value="1"/>
</dbReference>
<dbReference type="InterPro" id="IPR000008">
    <property type="entry name" value="C2_dom"/>
</dbReference>
<protein>
    <recommendedName>
        <fullName evidence="12">C2 domain-containing protein</fullName>
    </recommendedName>
</protein>
<dbReference type="PANTHER" id="PTHR45933">
    <property type="entry name" value="PROTEIN C2-DOMAIN ABA-RELATED 4"/>
    <property type="match status" value="1"/>
</dbReference>
<comment type="similarity">
    <text evidence="11">Belongs to the plant CAR protein family.</text>
</comment>
<feature type="domain" description="C2" evidence="12">
    <location>
        <begin position="1"/>
        <end position="105"/>
    </location>
</feature>
<evidence type="ECO:0000256" key="8">
    <source>
        <dbReference type="ARBA" id="ARBA00023121"/>
    </source>
</evidence>
<dbReference type="SUPFAM" id="SSF49562">
    <property type="entry name" value="C2 domain (Calcium/lipid-binding domain, CaLB)"/>
    <property type="match status" value="1"/>
</dbReference>
<evidence type="ECO:0000313" key="13">
    <source>
        <dbReference type="EMBL" id="MBA4634407.1"/>
    </source>
</evidence>
<evidence type="ECO:0000256" key="7">
    <source>
        <dbReference type="ARBA" id="ARBA00022837"/>
    </source>
</evidence>
<evidence type="ECO:0000256" key="10">
    <source>
        <dbReference type="ARBA" id="ARBA00023242"/>
    </source>
</evidence>
<dbReference type="InterPro" id="IPR044562">
    <property type="entry name" value="CAR1-11"/>
</dbReference>
<evidence type="ECO:0000256" key="2">
    <source>
        <dbReference type="ARBA" id="ARBA00004236"/>
    </source>
</evidence>
<keyword evidence="10" id="KW-0539">Nucleus</keyword>
<dbReference type="InterPro" id="IPR035892">
    <property type="entry name" value="C2_domain_sf"/>
</dbReference>
<accession>A0A7C9D6U7</accession>
<evidence type="ECO:0000256" key="9">
    <source>
        <dbReference type="ARBA" id="ARBA00023136"/>
    </source>
</evidence>
<organism evidence="13">
    <name type="scientific">Opuntia streptacantha</name>
    <name type="common">Prickly pear cactus</name>
    <name type="synonym">Opuntia cardona</name>
    <dbReference type="NCBI Taxonomy" id="393608"/>
    <lineage>
        <taxon>Eukaryota</taxon>
        <taxon>Viridiplantae</taxon>
        <taxon>Streptophyta</taxon>
        <taxon>Embryophyta</taxon>
        <taxon>Tracheophyta</taxon>
        <taxon>Spermatophyta</taxon>
        <taxon>Magnoliopsida</taxon>
        <taxon>eudicotyledons</taxon>
        <taxon>Gunneridae</taxon>
        <taxon>Pentapetalae</taxon>
        <taxon>Caryophyllales</taxon>
        <taxon>Cactineae</taxon>
        <taxon>Cactaceae</taxon>
        <taxon>Opuntioideae</taxon>
        <taxon>Opuntia</taxon>
    </lineage>
</organism>
<comment type="subcellular location">
    <subcellularLocation>
        <location evidence="2">Cell membrane</location>
    </subcellularLocation>
    <subcellularLocation>
        <location evidence="1">Nucleus</location>
    </subcellularLocation>
</comment>
<evidence type="ECO:0000256" key="1">
    <source>
        <dbReference type="ARBA" id="ARBA00004123"/>
    </source>
</evidence>
<dbReference type="PROSITE" id="PS50004">
    <property type="entry name" value="C2"/>
    <property type="match status" value="1"/>
</dbReference>
<dbReference type="PANTHER" id="PTHR45933:SF12">
    <property type="entry name" value="PROTEIN C2-DOMAIN ABA-RELATED 9"/>
    <property type="match status" value="1"/>
</dbReference>
<dbReference type="AlphaFoldDB" id="A0A7C9D6U7"/>
<evidence type="ECO:0000256" key="3">
    <source>
        <dbReference type="ARBA" id="ARBA00022468"/>
    </source>
</evidence>